<evidence type="ECO:0000313" key="3">
    <source>
        <dbReference type="EMBL" id="AKI81574.1"/>
    </source>
</evidence>
<proteinExistence type="predicted"/>
<accession>A0A0G2Y1V8</accession>
<accession>E3VYJ3</accession>
<evidence type="ECO:0000313" key="6">
    <source>
        <dbReference type="Proteomes" id="UP000274448"/>
    </source>
</evidence>
<dbReference type="Proteomes" id="UP000241474">
    <property type="component" value="Segment"/>
</dbReference>
<dbReference type="EMBL" id="KM982403">
    <property type="protein sequence ID" value="AKI81574.1"/>
    <property type="molecule type" value="Genomic_DNA"/>
</dbReference>
<dbReference type="EMBL" id="KM982401">
    <property type="protein sequence ID" value="AKI79685.1"/>
    <property type="molecule type" value="Genomic_DNA"/>
</dbReference>
<evidence type="ECO:0000313" key="4">
    <source>
        <dbReference type="Proteomes" id="UP000201519"/>
    </source>
</evidence>
<dbReference type="SMR" id="A0A0G2Y1V8"/>
<dbReference type="Pfam" id="PF12796">
    <property type="entry name" value="Ank_2"/>
    <property type="match status" value="1"/>
</dbReference>
<dbReference type="Gene3D" id="1.25.40.20">
    <property type="entry name" value="Ankyrin repeat-containing domain"/>
    <property type="match status" value="1"/>
</dbReference>
<gene>
    <name evidence="1" type="primary">L897</name>
</gene>
<sequence length="322" mass="38328">MKIPRINHNDLFAIVIKLRQYIQDNKIDNEINIVDLIDLIDSMIENKTSEIKFDTVTFEIFTDISLIYYTNKISDINIFLDHNFYSRDNEYYTYFALSIGAMDVFKWLISHGFSYDMSKILNYLHKNCGMSIFRKIFDDDFLNMDNSIINNAVKSAYSNEIEEYVDYFIRSNHVVKITRENIIDVIEYAVQINNCDIIKILVKKFIFWANDYRKIFIQAVRNNNFTITKTLLHSIMYRTNKETLIKFNKNEALKYAIMMKNYDMIELLINYNIQTDHVVKYHIEGALDIKNDDHLDKILKYIDEIVCKKCSKKNREVVIIGF</sequence>
<dbReference type="RefSeq" id="YP_003987431.1">
    <property type="nucleotide sequence ID" value="NC_014649.1"/>
</dbReference>
<keyword evidence="4" id="KW-1185">Reference proteome</keyword>
<evidence type="ECO:0000313" key="5">
    <source>
        <dbReference type="Proteomes" id="UP000241474"/>
    </source>
</evidence>
<dbReference type="OrthoDB" id="30005at10239"/>
<dbReference type="InterPro" id="IPR036770">
    <property type="entry name" value="Ankyrin_rpt-contain_sf"/>
</dbReference>
<organism evidence="1 4">
    <name type="scientific">Acanthamoeba polyphaga mimivirus</name>
    <name type="common">APMV</name>
    <dbReference type="NCBI Taxonomy" id="212035"/>
    <lineage>
        <taxon>Viruses</taxon>
        <taxon>Varidnaviria</taxon>
        <taxon>Bamfordvirae</taxon>
        <taxon>Nucleocytoviricota</taxon>
        <taxon>Megaviricetes</taxon>
        <taxon>Imitervirales</taxon>
        <taxon>Mimiviridae</taxon>
        <taxon>Megamimivirinae</taxon>
        <taxon>Mimivirus</taxon>
        <taxon>Mimivirus bradfordmassiliense</taxon>
    </lineage>
</organism>
<dbReference type="Proteomes" id="UP000274448">
    <property type="component" value="Segment"/>
</dbReference>
<dbReference type="KEGG" id="vg:9925566"/>
<protein>
    <submittedName>
        <fullName evidence="1">Putative ankyrin repeat protein</fullName>
    </submittedName>
</protein>
<dbReference type="EMBL" id="HQ336222">
    <property type="protein sequence ID" value="ADO18452.1"/>
    <property type="molecule type" value="Genomic_DNA"/>
</dbReference>
<name>A0A0G2Y1V8_MIMIV</name>
<evidence type="ECO:0000313" key="1">
    <source>
        <dbReference type="EMBL" id="ADO18452.1"/>
    </source>
</evidence>
<dbReference type="Proteomes" id="UP000201519">
    <property type="component" value="Segment"/>
</dbReference>
<dbReference type="InterPro" id="IPR002110">
    <property type="entry name" value="Ankyrin_rpt"/>
</dbReference>
<reference evidence="1 4" key="1">
    <citation type="journal article" date="2011" name="Virol. J.">
        <title>Breaking the 1000-gene barrier for Mimivirus using ultra-deep genome and transcriptome sequencing.</title>
        <authorList>
            <person name="Legendre M."/>
            <person name="Santini S."/>
            <person name="Rico A."/>
            <person name="Abergel C."/>
            <person name="Claverie J.M."/>
        </authorList>
    </citation>
    <scope>NUCLEOTIDE SEQUENCE [LARGE SCALE GENOMIC DNA]</scope>
</reference>
<reference evidence="5 6" key="2">
    <citation type="submission" date="2014-10" db="EMBL/GenBank/DDBJ databases">
        <title>Pan-genome analysis of Brazilian lineage A amoebal mimiviruses.</title>
        <authorList>
            <person name="Assis F.L."/>
            <person name="Abrahao J.S."/>
            <person name="Kroon E.G."/>
            <person name="Dornas F.P."/>
            <person name="Andrade K.R."/>
            <person name="Borato P.V.M."/>
            <person name="Pilotto M.R."/>
            <person name="Benamar S."/>
            <person name="LaScola B."/>
            <person name="Colson P."/>
        </authorList>
    </citation>
    <scope>NUCLEOTIDE SEQUENCE [LARGE SCALE GENOMIC DNA]</scope>
    <source>
        <strain evidence="3 6">Amazonia</strain>
        <strain evidence="2 5">Oyster</strain>
    </source>
</reference>
<dbReference type="SUPFAM" id="SSF48403">
    <property type="entry name" value="Ankyrin repeat"/>
    <property type="match status" value="1"/>
</dbReference>
<dbReference type="GeneID" id="9925566"/>
<organismHost>
    <name type="scientific">Acanthamoeba polyphaga</name>
    <name type="common">Amoeba</name>
    <dbReference type="NCBI Taxonomy" id="5757"/>
</organismHost>
<evidence type="ECO:0000313" key="2">
    <source>
        <dbReference type="EMBL" id="AKI79685.1"/>
    </source>
</evidence>